<dbReference type="CDD" id="cd02440">
    <property type="entry name" value="AdoMet_MTases"/>
    <property type="match status" value="1"/>
</dbReference>
<evidence type="ECO:0000313" key="7">
    <source>
        <dbReference type="EMBL" id="EMS80588.1"/>
    </source>
</evidence>
<dbReference type="EC" id="2.1.1.-" evidence="6"/>
<keyword evidence="5 6" id="KW-0949">S-adenosyl-L-methionine</keyword>
<keyword evidence="3 6" id="KW-0489">Methyltransferase</keyword>
<comment type="caution">
    <text evidence="7">The sequence shown here is derived from an EMBL/GenBank/DDBJ whole genome shotgun (WGS) entry which is preliminary data.</text>
</comment>
<dbReference type="NCBIfam" id="TIGR00138">
    <property type="entry name" value="rsmG_gidB"/>
    <property type="match status" value="1"/>
</dbReference>
<dbReference type="HAMAP" id="MF_00074">
    <property type="entry name" value="16SrRNA_methyltr_G"/>
    <property type="match status" value="1"/>
</dbReference>
<feature type="binding site" evidence="6">
    <location>
        <position position="134"/>
    </location>
    <ligand>
        <name>S-adenosyl-L-methionine</name>
        <dbReference type="ChEBI" id="CHEBI:59789"/>
    </ligand>
</feature>
<dbReference type="Pfam" id="PF02527">
    <property type="entry name" value="GidB"/>
    <property type="match status" value="1"/>
</dbReference>
<comment type="function">
    <text evidence="6">Specifically methylates the N7 position of a guanine in 16S rRNA.</text>
</comment>
<dbReference type="Proteomes" id="UP000014216">
    <property type="component" value="Unassembled WGS sequence"/>
</dbReference>
<dbReference type="PANTHER" id="PTHR31760">
    <property type="entry name" value="S-ADENOSYL-L-METHIONINE-DEPENDENT METHYLTRANSFERASES SUPERFAMILY PROTEIN"/>
    <property type="match status" value="1"/>
</dbReference>
<dbReference type="GO" id="GO:0005829">
    <property type="term" value="C:cytosol"/>
    <property type="evidence" value="ECO:0007669"/>
    <property type="project" value="TreeGrafter"/>
</dbReference>
<organism evidence="7 8">
    <name type="scientific">Desulfotignum phosphitoxidans DSM 13687</name>
    <dbReference type="NCBI Taxonomy" id="1286635"/>
    <lineage>
        <taxon>Bacteria</taxon>
        <taxon>Pseudomonadati</taxon>
        <taxon>Thermodesulfobacteriota</taxon>
        <taxon>Desulfobacteria</taxon>
        <taxon>Desulfobacterales</taxon>
        <taxon>Desulfobacteraceae</taxon>
        <taxon>Desulfotignum</taxon>
    </lineage>
</organism>
<evidence type="ECO:0000256" key="2">
    <source>
        <dbReference type="ARBA" id="ARBA00022552"/>
    </source>
</evidence>
<comment type="subcellular location">
    <subcellularLocation>
        <location evidence="6">Cytoplasm</location>
    </subcellularLocation>
</comment>
<accession>S0FZM6</accession>
<dbReference type="GO" id="GO:0070043">
    <property type="term" value="F:rRNA (guanine-N7-)-methyltransferase activity"/>
    <property type="evidence" value="ECO:0007669"/>
    <property type="project" value="UniProtKB-UniRule"/>
</dbReference>
<sequence length="204" mass="22703">MGFDLTPVQVEQMACHAAQLEKWNQHVNLTAIKGPAPLAHKHFLDAVAIQPYIRGNSGRWMDMGTGGGFPGLPVKLLNPGIRMVLVDASRKKIHFLKHVIRMLKLDGIDAIHGRVDDLHHDPWFVGRFDGILSRGVADLDRLAGLAAPLLAKEGILYALKSPGAREEITDALDEKFFIQWDDYELPDGKETRSLVRLTLKQKSS</sequence>
<keyword evidence="1 6" id="KW-0963">Cytoplasm</keyword>
<keyword evidence="8" id="KW-1185">Reference proteome</keyword>
<dbReference type="PIRSF" id="PIRSF003078">
    <property type="entry name" value="GidB"/>
    <property type="match status" value="1"/>
</dbReference>
<comment type="similarity">
    <text evidence="6">Belongs to the methyltransferase superfamily. RNA methyltransferase RsmG family.</text>
</comment>
<evidence type="ECO:0000256" key="5">
    <source>
        <dbReference type="ARBA" id="ARBA00022691"/>
    </source>
</evidence>
<feature type="binding site" evidence="6">
    <location>
        <position position="64"/>
    </location>
    <ligand>
        <name>S-adenosyl-L-methionine</name>
        <dbReference type="ChEBI" id="CHEBI:59789"/>
    </ligand>
</feature>
<dbReference type="InterPro" id="IPR029063">
    <property type="entry name" value="SAM-dependent_MTases_sf"/>
</dbReference>
<dbReference type="OrthoDB" id="9808773at2"/>
<name>S0FZM6_9BACT</name>
<evidence type="ECO:0000256" key="3">
    <source>
        <dbReference type="ARBA" id="ARBA00022603"/>
    </source>
</evidence>
<reference evidence="7 8" key="1">
    <citation type="journal article" date="2013" name="Genome Announc.">
        <title>Draft Genome Sequence of Desulfotignum phosphitoxidans DSM 13687 Strain FiPS-3.</title>
        <authorList>
            <person name="Poehlein A."/>
            <person name="Daniel R."/>
            <person name="Simeonova D.D."/>
        </authorList>
    </citation>
    <scope>NUCLEOTIDE SEQUENCE [LARGE SCALE GENOMIC DNA]</scope>
    <source>
        <strain evidence="7 8">DSM 13687</strain>
    </source>
</reference>
<evidence type="ECO:0000256" key="4">
    <source>
        <dbReference type="ARBA" id="ARBA00022679"/>
    </source>
</evidence>
<protein>
    <recommendedName>
        <fullName evidence="6">Ribosomal RNA small subunit methyltransferase G</fullName>
        <ecNumber evidence="6">2.1.1.-</ecNumber>
    </recommendedName>
    <alternativeName>
        <fullName evidence="6">16S rRNA 7-methylguanosine methyltransferase</fullName>
        <shortName evidence="6">16S rRNA m7G methyltransferase</shortName>
    </alternativeName>
</protein>
<feature type="binding site" evidence="6">
    <location>
        <begin position="87"/>
        <end position="89"/>
    </location>
    <ligand>
        <name>S-adenosyl-L-methionine</name>
        <dbReference type="ChEBI" id="CHEBI:59789"/>
    </ligand>
</feature>
<gene>
    <name evidence="6 7" type="primary">rsmG</name>
    <name evidence="7" type="ORF">Dpo_2c02810</name>
</gene>
<dbReference type="EMBL" id="APJX01000002">
    <property type="protein sequence ID" value="EMS80588.1"/>
    <property type="molecule type" value="Genomic_DNA"/>
</dbReference>
<keyword evidence="4 6" id="KW-0808">Transferase</keyword>
<dbReference type="Gene3D" id="3.40.50.150">
    <property type="entry name" value="Vaccinia Virus protein VP39"/>
    <property type="match status" value="1"/>
</dbReference>
<comment type="caution">
    <text evidence="6">Lacks conserved residue(s) required for the propagation of feature annotation.</text>
</comment>
<dbReference type="RefSeq" id="WP_006964851.1">
    <property type="nucleotide sequence ID" value="NZ_APJX01000002.1"/>
</dbReference>
<evidence type="ECO:0000256" key="6">
    <source>
        <dbReference type="HAMAP-Rule" id="MF_00074"/>
    </source>
</evidence>
<evidence type="ECO:0000256" key="1">
    <source>
        <dbReference type="ARBA" id="ARBA00022490"/>
    </source>
</evidence>
<dbReference type="SUPFAM" id="SSF53335">
    <property type="entry name" value="S-adenosyl-L-methionine-dependent methyltransferases"/>
    <property type="match status" value="1"/>
</dbReference>
<evidence type="ECO:0000313" key="8">
    <source>
        <dbReference type="Proteomes" id="UP000014216"/>
    </source>
</evidence>
<keyword evidence="2 6" id="KW-0698">rRNA processing</keyword>
<dbReference type="PANTHER" id="PTHR31760:SF0">
    <property type="entry name" value="S-ADENOSYL-L-METHIONINE-DEPENDENT METHYLTRANSFERASES SUPERFAMILY PROTEIN"/>
    <property type="match status" value="1"/>
</dbReference>
<proteinExistence type="inferred from homology"/>
<dbReference type="InterPro" id="IPR003682">
    <property type="entry name" value="rRNA_ssu_MeTfrase_G"/>
</dbReference>
<feature type="binding site" evidence="6">
    <location>
        <position position="69"/>
    </location>
    <ligand>
        <name>S-adenosyl-L-methionine</name>
        <dbReference type="ChEBI" id="CHEBI:59789"/>
    </ligand>
</feature>
<dbReference type="AlphaFoldDB" id="S0FZM6"/>